<evidence type="ECO:0000313" key="4">
    <source>
        <dbReference type="Proteomes" id="UP000002247"/>
    </source>
</evidence>
<dbReference type="SUPFAM" id="SSF75304">
    <property type="entry name" value="Amidase signature (AS) enzymes"/>
    <property type="match status" value="1"/>
</dbReference>
<dbReference type="Gene3D" id="3.90.1300.10">
    <property type="entry name" value="Amidase signature (AS) domain"/>
    <property type="match status" value="1"/>
</dbReference>
<dbReference type="Gene3D" id="1.20.58.1700">
    <property type="match status" value="1"/>
</dbReference>
<evidence type="ECO:0000259" key="1">
    <source>
        <dbReference type="Pfam" id="PF01425"/>
    </source>
</evidence>
<gene>
    <name evidence="3" type="ordered locus">Srot_2307</name>
</gene>
<dbReference type="Pfam" id="PF01425">
    <property type="entry name" value="Amidase"/>
    <property type="match status" value="1"/>
</dbReference>
<evidence type="ECO:0000313" key="3">
    <source>
        <dbReference type="EMBL" id="ADG98756.1"/>
    </source>
</evidence>
<name>D6ZAM0_SEGRD</name>
<dbReference type="AlphaFoldDB" id="D6ZAM0"/>
<dbReference type="InterPro" id="IPR023631">
    <property type="entry name" value="Amidase_dom"/>
</dbReference>
<dbReference type="Pfam" id="PF21986">
    <property type="entry name" value="AH_C"/>
    <property type="match status" value="1"/>
</dbReference>
<dbReference type="PANTHER" id="PTHR11895:SF169">
    <property type="entry name" value="GLUTAMYL-TRNA(GLN) AMIDOTRANSFERASE"/>
    <property type="match status" value="1"/>
</dbReference>
<evidence type="ECO:0000259" key="2">
    <source>
        <dbReference type="Pfam" id="PF21986"/>
    </source>
</evidence>
<feature type="domain" description="Amidase" evidence="1">
    <location>
        <begin position="33"/>
        <end position="401"/>
    </location>
</feature>
<dbReference type="NCBIfam" id="TIGR02713">
    <property type="entry name" value="allophanate_hyd"/>
    <property type="match status" value="1"/>
</dbReference>
<accession>D6ZAM0</accession>
<protein>
    <submittedName>
        <fullName evidence="3">Allophanate hydrolase</fullName>
    </submittedName>
</protein>
<dbReference type="InterPro" id="IPR000120">
    <property type="entry name" value="Amidase"/>
</dbReference>
<dbReference type="GO" id="GO:0016787">
    <property type="term" value="F:hydrolase activity"/>
    <property type="evidence" value="ECO:0007669"/>
    <property type="project" value="UniProtKB-KW"/>
</dbReference>
<dbReference type="InterPro" id="IPR014085">
    <property type="entry name" value="Allophanate_hydrolase"/>
</dbReference>
<dbReference type="RefSeq" id="WP_013139206.1">
    <property type="nucleotide sequence ID" value="NC_014168.1"/>
</dbReference>
<dbReference type="HOGENOM" id="CLU_009600_0_1_11"/>
<dbReference type="Gene3D" id="3.10.490.10">
    <property type="entry name" value="Gamma-glutamyl cyclotransferase-like"/>
    <property type="match status" value="1"/>
</dbReference>
<keyword evidence="4" id="KW-1185">Reference proteome</keyword>
<dbReference type="EMBL" id="CP001958">
    <property type="protein sequence ID" value="ADG98756.1"/>
    <property type="molecule type" value="Genomic_DNA"/>
</dbReference>
<dbReference type="NCBIfam" id="NF006043">
    <property type="entry name" value="PRK08186.1"/>
    <property type="match status" value="1"/>
</dbReference>
<dbReference type="eggNOG" id="COG0154">
    <property type="taxonomic scope" value="Bacteria"/>
</dbReference>
<proteinExistence type="predicted"/>
<organism evidence="3 4">
    <name type="scientific">Segniliparus rotundus (strain ATCC BAA-972 / CDC 1076 / CIP 108378 / DSM 44985 / JCM 13578)</name>
    <dbReference type="NCBI Taxonomy" id="640132"/>
    <lineage>
        <taxon>Bacteria</taxon>
        <taxon>Bacillati</taxon>
        <taxon>Actinomycetota</taxon>
        <taxon>Actinomycetes</taxon>
        <taxon>Mycobacteriales</taxon>
        <taxon>Segniliparaceae</taxon>
        <taxon>Segniliparus</taxon>
    </lineage>
</organism>
<reference evidence="3 4" key="1">
    <citation type="journal article" date="2010" name="Stand. Genomic Sci.">
        <title>Complete genome sequence of Segniliparus rotundus type strain (CDC 1076).</title>
        <authorList>
            <person name="Sikorski J."/>
            <person name="Lapidus A."/>
            <person name="Copeland A."/>
            <person name="Misra M."/>
            <person name="Glavina Del Rio T."/>
            <person name="Nolan M."/>
            <person name="Lucas S."/>
            <person name="Chen F."/>
            <person name="Tice H."/>
            <person name="Cheng J.F."/>
            <person name="Jando M."/>
            <person name="Schneider S."/>
            <person name="Bruce D."/>
            <person name="Goodwin L."/>
            <person name="Pitluck S."/>
            <person name="Liolios K."/>
            <person name="Mikhailova N."/>
            <person name="Pati A."/>
            <person name="Ivanova N."/>
            <person name="Mavromatis K."/>
            <person name="Chen A."/>
            <person name="Palaniappan K."/>
            <person name="Chertkov O."/>
            <person name="Land M."/>
            <person name="Hauser L."/>
            <person name="Chang Y.J."/>
            <person name="Jeffries C.D."/>
            <person name="Brettin T."/>
            <person name="Detter J.C."/>
            <person name="Han C."/>
            <person name="Rohde M."/>
            <person name="Goker M."/>
            <person name="Bristow J."/>
            <person name="Eisen J.A."/>
            <person name="Markowitz V."/>
            <person name="Hugenholtz P."/>
            <person name="Kyrpides N.C."/>
            <person name="Klenk H.P."/>
        </authorList>
    </citation>
    <scope>NUCLEOTIDE SEQUENCE [LARGE SCALE GENOMIC DNA]</scope>
    <source>
        <strain evidence="4">ATCC BAA-972 / CDC 1076 / CIP 108378 / DSM 44985 / JCM 13578</strain>
    </source>
</reference>
<dbReference type="PANTHER" id="PTHR11895">
    <property type="entry name" value="TRANSAMIDASE"/>
    <property type="match status" value="1"/>
</dbReference>
<dbReference type="STRING" id="640132.Srot_2307"/>
<dbReference type="OrthoDB" id="182039at2"/>
<feature type="domain" description="Allophanate hydrolase C-terminal" evidence="2">
    <location>
        <begin position="426"/>
        <end position="548"/>
    </location>
</feature>
<keyword evidence="3" id="KW-0378">Hydrolase</keyword>
<dbReference type="InterPro" id="IPR053844">
    <property type="entry name" value="AH_C"/>
</dbReference>
<dbReference type="KEGG" id="srt:Srot_2307"/>
<dbReference type="Proteomes" id="UP000002247">
    <property type="component" value="Chromosome"/>
</dbReference>
<sequence>MSRPVAYDRVQEAYQKIAEQDRPEVFIHLRPQAEVQAEFDAARGPLAGLLLAVKDNVDVAGLPTTAACPAYAYTPNADAPAVAALTAAGATVIGKTNLDQFATGLVGVRSPYGAVRDSRRLDRISGGSSSGSAVAVALGFADIAIGTDTAGSGRVPAALQGIVGIKPTYGVVSAKGVVPACASYDCVTVFAPDLRLANLAMEAMAKAAGRPWAARPRLAAPQDAIIAVPEQLVAMDPAWAEAFEAVALRLPQDRVRRIDLAPFLDAAKLLYEGALVVERHHAVGAFVDEHPDEVDQTVGSIVRSAGSASATSLLADRDRVAELRERAFELLGDADVLLVPTTTTHPTIADVLADPIAINSRMGTYTNFCNLFDLCAVSVPSGEVGEDQFGVTVLARAFEDAVALDVAARVLGEEPPVVPWVPLGEKLVVVGAHLRGMPLEHQLVDLGARWLGPVRTAPAYRLRALDTVPPKPGLVRALPGEAGVSVEGEAWLLSEAALGRFLADLPAPMLLGSVELEDGSRAVGFSCEAQAAAQAKDITEFGGWRSYTLRGA</sequence>
<dbReference type="InterPro" id="IPR036928">
    <property type="entry name" value="AS_sf"/>
</dbReference>